<reference evidence="1 2" key="1">
    <citation type="submission" date="2022-10" db="EMBL/GenBank/DDBJ databases">
        <authorList>
            <person name="Xie J."/>
            <person name="Shen N."/>
        </authorList>
    </citation>
    <scope>NUCLEOTIDE SEQUENCE [LARGE SCALE GENOMIC DNA]</scope>
    <source>
        <strain evidence="1 2">YIM65594</strain>
    </source>
</reference>
<evidence type="ECO:0000313" key="1">
    <source>
        <dbReference type="EMBL" id="MEB8337777.1"/>
    </source>
</evidence>
<dbReference type="PANTHER" id="PTHR40267:SF1">
    <property type="entry name" value="BLR3294 PROTEIN"/>
    <property type="match status" value="1"/>
</dbReference>
<dbReference type="EMBL" id="JAOZYC010000075">
    <property type="protein sequence ID" value="MEB8337777.1"/>
    <property type="molecule type" value="Genomic_DNA"/>
</dbReference>
<gene>
    <name evidence="1" type="ORF">OKJ99_09690</name>
</gene>
<dbReference type="PANTHER" id="PTHR40267">
    <property type="entry name" value="BLR3294 PROTEIN"/>
    <property type="match status" value="1"/>
</dbReference>
<organism evidence="1 2">
    <name type="scientific">Streptomyces endophyticus</name>
    <dbReference type="NCBI Taxonomy" id="714166"/>
    <lineage>
        <taxon>Bacteria</taxon>
        <taxon>Bacillati</taxon>
        <taxon>Actinomycetota</taxon>
        <taxon>Actinomycetes</taxon>
        <taxon>Kitasatosporales</taxon>
        <taxon>Streptomycetaceae</taxon>
        <taxon>Streptomyces</taxon>
    </lineage>
</organism>
<dbReference type="Gene3D" id="3.40.50.12500">
    <property type="match status" value="1"/>
</dbReference>
<dbReference type="InterPro" id="IPR026286">
    <property type="entry name" value="MaiA/AMDase"/>
</dbReference>
<comment type="caution">
    <text evidence="1">The sequence shown here is derived from an EMBL/GenBank/DDBJ whole genome shotgun (WGS) entry which is preliminary data.</text>
</comment>
<dbReference type="PIRSF" id="PIRSF015736">
    <property type="entry name" value="MI"/>
    <property type="match status" value="1"/>
</dbReference>
<sequence>MSEKTTRVGFLYPGYSAEDDYPRLERMIGGGARLTLVHTDIGVDAHRVDDLLEMGSTHRLKASLGELLAQPQDVVVWACTSASFIFGPDGARKQVAELAEAAGLPVERASSTSFAFAHAVQALGVRRLAIAATYPDDVAGYFVRFLEHHGAEVVSVSGQGIITAAEVGTLGREQVIELARDNDHPDAEAILLPDTALHSAAWLDDLEEAVGKPVLTANQVTAWEGLRLAGDETPREGLGSLFRLSRTSHAPTPATA</sequence>
<dbReference type="InterPro" id="IPR053714">
    <property type="entry name" value="Iso_Racemase_Enz_sf"/>
</dbReference>
<evidence type="ECO:0000313" key="2">
    <source>
        <dbReference type="Proteomes" id="UP001354931"/>
    </source>
</evidence>
<name>A0ABU6F1B3_9ACTN</name>
<dbReference type="Pfam" id="PF17645">
    <property type="entry name" value="Amdase"/>
    <property type="match status" value="1"/>
</dbReference>
<keyword evidence="2" id="KW-1185">Reference proteome</keyword>
<dbReference type="RefSeq" id="WP_326015450.1">
    <property type="nucleotide sequence ID" value="NZ_JAOZYC010000075.1"/>
</dbReference>
<proteinExistence type="predicted"/>
<dbReference type="Proteomes" id="UP001354931">
    <property type="component" value="Unassembled WGS sequence"/>
</dbReference>
<accession>A0ABU6F1B3</accession>
<protein>
    <submittedName>
        <fullName evidence="1">Decarboxylase</fullName>
    </submittedName>
</protein>